<dbReference type="PROSITE" id="PS01124">
    <property type="entry name" value="HTH_ARAC_FAMILY_2"/>
    <property type="match status" value="1"/>
</dbReference>
<reference evidence="5 6" key="1">
    <citation type="submission" date="2022-04" db="EMBL/GenBank/DDBJ databases">
        <title>Positive selection, recombination, and allopatry shape intraspecific diversity of widespread and dominant cyanobacteria.</title>
        <authorList>
            <person name="Wei J."/>
            <person name="Shu W."/>
            <person name="Hu C."/>
        </authorList>
    </citation>
    <scope>NUCLEOTIDE SEQUENCE [LARGE SCALE GENOMIC DNA]</scope>
    <source>
        <strain evidence="5 6">GB2-A4</strain>
    </source>
</reference>
<dbReference type="RefSeq" id="WP_190439990.1">
    <property type="nucleotide sequence ID" value="NZ_JAMPKM010000014.1"/>
</dbReference>
<evidence type="ECO:0000313" key="6">
    <source>
        <dbReference type="Proteomes" id="UP001464891"/>
    </source>
</evidence>
<organism evidence="5 6">
    <name type="scientific">Trichocoleus desertorum GB2-A4</name>
    <dbReference type="NCBI Taxonomy" id="2933944"/>
    <lineage>
        <taxon>Bacteria</taxon>
        <taxon>Bacillati</taxon>
        <taxon>Cyanobacteriota</taxon>
        <taxon>Cyanophyceae</taxon>
        <taxon>Leptolyngbyales</taxon>
        <taxon>Trichocoleusaceae</taxon>
        <taxon>Trichocoleus</taxon>
    </lineage>
</organism>
<evidence type="ECO:0000256" key="1">
    <source>
        <dbReference type="ARBA" id="ARBA00023015"/>
    </source>
</evidence>
<dbReference type="SMART" id="SM00342">
    <property type="entry name" value="HTH_ARAC"/>
    <property type="match status" value="1"/>
</dbReference>
<keyword evidence="6" id="KW-1185">Reference proteome</keyword>
<dbReference type="PANTHER" id="PTHR46796">
    <property type="entry name" value="HTH-TYPE TRANSCRIPTIONAL ACTIVATOR RHAS-RELATED"/>
    <property type="match status" value="1"/>
</dbReference>
<name>A0ABV0JC57_9CYAN</name>
<sequence length="167" mass="19100">MPQHKIRDPLIQQIGLTLKTELESSGTDSRLYADAMATALSAHLFQRYSTQRSLLREYTGGLPPHKLNQAITYIHDHLDQDLRLVEIAAIVQMSPHYFATLFKQSTGLAPHQFVTQCRIERAKWLLAKQELTILEILLQLGFKSQSHFTRVFQEQTGLTPTAYRSHS</sequence>
<keyword evidence="3" id="KW-0804">Transcription</keyword>
<evidence type="ECO:0000256" key="3">
    <source>
        <dbReference type="ARBA" id="ARBA00023163"/>
    </source>
</evidence>
<dbReference type="PANTHER" id="PTHR46796:SF6">
    <property type="entry name" value="ARAC SUBFAMILY"/>
    <property type="match status" value="1"/>
</dbReference>
<dbReference type="PROSITE" id="PS00041">
    <property type="entry name" value="HTH_ARAC_FAMILY_1"/>
    <property type="match status" value="1"/>
</dbReference>
<dbReference type="InterPro" id="IPR020449">
    <property type="entry name" value="Tscrpt_reg_AraC-type_HTH"/>
</dbReference>
<evidence type="ECO:0000256" key="2">
    <source>
        <dbReference type="ARBA" id="ARBA00023125"/>
    </source>
</evidence>
<dbReference type="SUPFAM" id="SSF46689">
    <property type="entry name" value="Homeodomain-like"/>
    <property type="match status" value="2"/>
</dbReference>
<feature type="domain" description="HTH araC/xylS-type" evidence="4">
    <location>
        <begin position="68"/>
        <end position="166"/>
    </location>
</feature>
<dbReference type="Proteomes" id="UP001464891">
    <property type="component" value="Unassembled WGS sequence"/>
</dbReference>
<dbReference type="EMBL" id="JAMPKM010000014">
    <property type="protein sequence ID" value="MEP0819361.1"/>
    <property type="molecule type" value="Genomic_DNA"/>
</dbReference>
<dbReference type="InterPro" id="IPR018060">
    <property type="entry name" value="HTH_AraC"/>
</dbReference>
<dbReference type="InterPro" id="IPR009057">
    <property type="entry name" value="Homeodomain-like_sf"/>
</dbReference>
<evidence type="ECO:0000313" key="5">
    <source>
        <dbReference type="EMBL" id="MEP0819361.1"/>
    </source>
</evidence>
<accession>A0ABV0JC57</accession>
<dbReference type="Gene3D" id="1.10.10.60">
    <property type="entry name" value="Homeodomain-like"/>
    <property type="match status" value="2"/>
</dbReference>
<dbReference type="InterPro" id="IPR018062">
    <property type="entry name" value="HTH_AraC-typ_CS"/>
</dbReference>
<comment type="caution">
    <text evidence="5">The sequence shown here is derived from an EMBL/GenBank/DDBJ whole genome shotgun (WGS) entry which is preliminary data.</text>
</comment>
<proteinExistence type="predicted"/>
<gene>
    <name evidence="5" type="ORF">NC998_19870</name>
</gene>
<evidence type="ECO:0000259" key="4">
    <source>
        <dbReference type="PROSITE" id="PS01124"/>
    </source>
</evidence>
<dbReference type="InterPro" id="IPR050204">
    <property type="entry name" value="AraC_XylS_family_regulators"/>
</dbReference>
<dbReference type="Pfam" id="PF12833">
    <property type="entry name" value="HTH_18"/>
    <property type="match status" value="1"/>
</dbReference>
<keyword evidence="1" id="KW-0805">Transcription regulation</keyword>
<dbReference type="PRINTS" id="PR00032">
    <property type="entry name" value="HTHARAC"/>
</dbReference>
<protein>
    <submittedName>
        <fullName evidence="5">AraC family transcriptional regulator</fullName>
    </submittedName>
</protein>
<keyword evidence="2" id="KW-0238">DNA-binding</keyword>